<name>A0ACC0NNV8_RHOML</name>
<comment type="caution">
    <text evidence="1">The sequence shown here is derived from an EMBL/GenBank/DDBJ whole genome shotgun (WGS) entry which is preliminary data.</text>
</comment>
<dbReference type="EMBL" id="CM046392">
    <property type="protein sequence ID" value="KAI8554571.1"/>
    <property type="molecule type" value="Genomic_DNA"/>
</dbReference>
<protein>
    <submittedName>
        <fullName evidence="1">Uncharacterized protein</fullName>
    </submittedName>
</protein>
<reference evidence="1" key="1">
    <citation type="submission" date="2022-02" db="EMBL/GenBank/DDBJ databases">
        <title>Plant Genome Project.</title>
        <authorList>
            <person name="Zhang R.-G."/>
        </authorList>
    </citation>
    <scope>NUCLEOTIDE SEQUENCE</scope>
    <source>
        <strain evidence="1">AT1</strain>
    </source>
</reference>
<proteinExistence type="predicted"/>
<sequence length="314" mass="34612">MWTNDNPQEADGPEPEVESTGAGLAAVVELDPNVINLFPPLPFTIDGPLGFGRSECQICLGQFMHMENLIAKSRAVGLQMSRATRKRRVTRLGSGMPLAPTKSIKFGSWDIALDHAEWVGPRFIPLCLVHLASNGWAARIGKPKVQPGDGSNTLLWLDNWHPLGSLHLTNGARINYSLSRAKFTKVDSMVRQGRRKWPRARSTTISNIIANTPNDFLPNEHIADTVIWTSNENGQYSTNSAGDKLGKLYLPILSGKLVSFSQQVQRVGIPKPSSIIGAISFYYFGFAFAFNLPSNSFISHHLYALKFIPSLLVD</sequence>
<organism evidence="1 2">
    <name type="scientific">Rhododendron molle</name>
    <name type="common">Chinese azalea</name>
    <name type="synonym">Azalea mollis</name>
    <dbReference type="NCBI Taxonomy" id="49168"/>
    <lineage>
        <taxon>Eukaryota</taxon>
        <taxon>Viridiplantae</taxon>
        <taxon>Streptophyta</taxon>
        <taxon>Embryophyta</taxon>
        <taxon>Tracheophyta</taxon>
        <taxon>Spermatophyta</taxon>
        <taxon>Magnoliopsida</taxon>
        <taxon>eudicotyledons</taxon>
        <taxon>Gunneridae</taxon>
        <taxon>Pentapetalae</taxon>
        <taxon>asterids</taxon>
        <taxon>Ericales</taxon>
        <taxon>Ericaceae</taxon>
        <taxon>Ericoideae</taxon>
        <taxon>Rhodoreae</taxon>
        <taxon>Rhododendron</taxon>
    </lineage>
</organism>
<dbReference type="Proteomes" id="UP001062846">
    <property type="component" value="Chromosome 5"/>
</dbReference>
<accession>A0ACC0NNV8</accession>
<gene>
    <name evidence="1" type="ORF">RHMOL_Rhmol05G0108800</name>
</gene>
<keyword evidence="2" id="KW-1185">Reference proteome</keyword>
<evidence type="ECO:0000313" key="1">
    <source>
        <dbReference type="EMBL" id="KAI8554571.1"/>
    </source>
</evidence>
<evidence type="ECO:0000313" key="2">
    <source>
        <dbReference type="Proteomes" id="UP001062846"/>
    </source>
</evidence>